<dbReference type="RefSeq" id="WP_062973615.1">
    <property type="nucleotide sequence ID" value="NZ_JAAXOT010000002.1"/>
</dbReference>
<sequence length="237" mass="25532">MDAAARDTGNAAAQTNQFLVQALTARHDLRVVGFDAPGIAPGTCHEIAVAIDDVLTEHPHLALGEFVIGECGQDVTRLEWAQVPGEHGPETQIRRLTLQYEVACRPELYFEKVRAGTAPGRPGPGSEERPVYCAIVRELGHALDTLGGLHARRVAQRTLIAEYFVLRGAELYTETLGSVVHGYQQWRDGPGDNGSAGGRFDPGPALADAFVEVQLNRGEAGAPARALRRLLVETARP</sequence>
<accession>A0A846YD33</accession>
<organism evidence="1 2">
    <name type="scientific">Nocardia flavorosea</name>
    <dbReference type="NCBI Taxonomy" id="53429"/>
    <lineage>
        <taxon>Bacteria</taxon>
        <taxon>Bacillati</taxon>
        <taxon>Actinomycetota</taxon>
        <taxon>Actinomycetes</taxon>
        <taxon>Mycobacteriales</taxon>
        <taxon>Nocardiaceae</taxon>
        <taxon>Nocardia</taxon>
    </lineage>
</organism>
<dbReference type="EMBL" id="JAAXOT010000002">
    <property type="protein sequence ID" value="NKY55731.1"/>
    <property type="molecule type" value="Genomic_DNA"/>
</dbReference>
<proteinExistence type="predicted"/>
<reference evidence="1 2" key="1">
    <citation type="submission" date="2020-04" db="EMBL/GenBank/DDBJ databases">
        <title>MicrobeNet Type strains.</title>
        <authorList>
            <person name="Nicholson A.C."/>
        </authorList>
    </citation>
    <scope>NUCLEOTIDE SEQUENCE [LARGE SCALE GENOMIC DNA]</scope>
    <source>
        <strain evidence="1 2">JCM 3332</strain>
    </source>
</reference>
<comment type="caution">
    <text evidence="1">The sequence shown here is derived from an EMBL/GenBank/DDBJ whole genome shotgun (WGS) entry which is preliminary data.</text>
</comment>
<evidence type="ECO:0000313" key="2">
    <source>
        <dbReference type="Proteomes" id="UP000570678"/>
    </source>
</evidence>
<gene>
    <name evidence="1" type="ORF">HGA15_06060</name>
</gene>
<name>A0A846YD33_9NOCA</name>
<protein>
    <submittedName>
        <fullName evidence="1">Uncharacterized protein</fullName>
    </submittedName>
</protein>
<dbReference type="Proteomes" id="UP000570678">
    <property type="component" value="Unassembled WGS sequence"/>
</dbReference>
<keyword evidence="2" id="KW-1185">Reference proteome</keyword>
<evidence type="ECO:0000313" key="1">
    <source>
        <dbReference type="EMBL" id="NKY55731.1"/>
    </source>
</evidence>
<dbReference type="AlphaFoldDB" id="A0A846YD33"/>